<feature type="signal peptide" evidence="6">
    <location>
        <begin position="1"/>
        <end position="33"/>
    </location>
</feature>
<dbReference type="RefSeq" id="WP_344034496.1">
    <property type="nucleotide sequence ID" value="NZ_BAAAKE010000001.1"/>
</dbReference>
<dbReference type="Pfam" id="PF00089">
    <property type="entry name" value="Trypsin"/>
    <property type="match status" value="1"/>
</dbReference>
<dbReference type="PANTHER" id="PTHR15462">
    <property type="entry name" value="SERINE PROTEASE"/>
    <property type="match status" value="1"/>
</dbReference>
<dbReference type="InterPro" id="IPR043504">
    <property type="entry name" value="Peptidase_S1_PA_chymotrypsin"/>
</dbReference>
<feature type="compositionally biased region" description="Low complexity" evidence="7">
    <location>
        <begin position="75"/>
        <end position="87"/>
    </location>
</feature>
<dbReference type="InterPro" id="IPR009003">
    <property type="entry name" value="Peptidase_S1_PA"/>
</dbReference>
<feature type="chain" id="PRO_5044958995" description="Serine protease" evidence="6">
    <location>
        <begin position="34"/>
        <end position="310"/>
    </location>
</feature>
<evidence type="ECO:0000256" key="3">
    <source>
        <dbReference type="ARBA" id="ARBA00022729"/>
    </source>
</evidence>
<dbReference type="InterPro" id="IPR050966">
    <property type="entry name" value="Glutamyl_endopeptidase"/>
</dbReference>
<gene>
    <name evidence="9" type="ORF">ACFPFM_23790</name>
</gene>
<protein>
    <recommendedName>
        <fullName evidence="6">Serine protease</fullName>
        <ecNumber evidence="6">3.4.21.-</ecNumber>
    </recommendedName>
</protein>
<dbReference type="InterPro" id="IPR001254">
    <property type="entry name" value="Trypsin_dom"/>
</dbReference>
<evidence type="ECO:0000256" key="2">
    <source>
        <dbReference type="ARBA" id="ARBA00022670"/>
    </source>
</evidence>
<reference evidence="10" key="1">
    <citation type="journal article" date="2019" name="Int. J. Syst. Evol. Microbiol.">
        <title>The Global Catalogue of Microorganisms (GCM) 10K type strain sequencing project: providing services to taxonomists for standard genome sequencing and annotation.</title>
        <authorList>
            <consortium name="The Broad Institute Genomics Platform"/>
            <consortium name="The Broad Institute Genome Sequencing Center for Infectious Disease"/>
            <person name="Wu L."/>
            <person name="Ma J."/>
        </authorList>
    </citation>
    <scope>NUCLEOTIDE SEQUENCE [LARGE SCALE GENOMIC DNA]</scope>
    <source>
        <strain evidence="10">KCTC 12848</strain>
    </source>
</reference>
<keyword evidence="2 6" id="KW-0645">Protease</keyword>
<evidence type="ECO:0000313" key="10">
    <source>
        <dbReference type="Proteomes" id="UP001595833"/>
    </source>
</evidence>
<sequence length="310" mass="31561">MVRRAMVGRALAALPALTLAAALTAASTAAATAAPPSPDTPIASDGRTGSPPTPAHRETPGFASTGDPADSWNVRPAAPDPRAATPDGPSARSIIPPDGRTQVTATTTYPASADAYVTYTKPNGAAGWCTGWLYAPNAVATAGHCAHSGGSGGAWNTNFTVHPGRDGSSSPFGSCGVTSAHSVTGWTQNANPEYDYAGFKLDCSIGNTTGWYGMSWTTASLDGTAVGSSGYPQDKPAATQWSTSSSISASHTRQLAYHLDTVGGQDGSVVRAAGCSTVCGIAVHAHGHGDHNRGTRITEAVFANYQSWKL</sequence>
<dbReference type="PANTHER" id="PTHR15462:SF8">
    <property type="entry name" value="SERINE PROTEASE"/>
    <property type="match status" value="1"/>
</dbReference>
<keyword evidence="10" id="KW-1185">Reference proteome</keyword>
<evidence type="ECO:0000313" key="9">
    <source>
        <dbReference type="EMBL" id="MFC5056755.1"/>
    </source>
</evidence>
<keyword evidence="5 6" id="KW-0720">Serine protease</keyword>
<comment type="caution">
    <text evidence="9">The sequence shown here is derived from an EMBL/GenBank/DDBJ whole genome shotgun (WGS) entry which is preliminary data.</text>
</comment>
<comment type="similarity">
    <text evidence="1 6">Belongs to the peptidase S1B family.</text>
</comment>
<keyword evidence="4 6" id="KW-0378">Hydrolase</keyword>
<feature type="domain" description="Peptidase S1" evidence="8">
    <location>
        <begin position="124"/>
        <end position="238"/>
    </location>
</feature>
<dbReference type="Proteomes" id="UP001595833">
    <property type="component" value="Unassembled WGS sequence"/>
</dbReference>
<dbReference type="InterPro" id="IPR008256">
    <property type="entry name" value="Peptidase_S1B"/>
</dbReference>
<dbReference type="EMBL" id="JBHSJB010000023">
    <property type="protein sequence ID" value="MFC5056755.1"/>
    <property type="molecule type" value="Genomic_DNA"/>
</dbReference>
<dbReference type="EC" id="3.4.21.-" evidence="6"/>
<name>A0ABV9Y5E1_9PSEU</name>
<accession>A0ABV9Y5E1</accession>
<evidence type="ECO:0000259" key="8">
    <source>
        <dbReference type="Pfam" id="PF00089"/>
    </source>
</evidence>
<dbReference type="Gene3D" id="2.40.10.10">
    <property type="entry name" value="Trypsin-like serine proteases"/>
    <property type="match status" value="2"/>
</dbReference>
<evidence type="ECO:0000256" key="7">
    <source>
        <dbReference type="SAM" id="MobiDB-lite"/>
    </source>
</evidence>
<dbReference type="SUPFAM" id="SSF50494">
    <property type="entry name" value="Trypsin-like serine proteases"/>
    <property type="match status" value="1"/>
</dbReference>
<evidence type="ECO:0000256" key="5">
    <source>
        <dbReference type="ARBA" id="ARBA00022825"/>
    </source>
</evidence>
<organism evidence="9 10">
    <name type="scientific">Saccharothrix xinjiangensis</name>
    <dbReference type="NCBI Taxonomy" id="204798"/>
    <lineage>
        <taxon>Bacteria</taxon>
        <taxon>Bacillati</taxon>
        <taxon>Actinomycetota</taxon>
        <taxon>Actinomycetes</taxon>
        <taxon>Pseudonocardiales</taxon>
        <taxon>Pseudonocardiaceae</taxon>
        <taxon>Saccharothrix</taxon>
    </lineage>
</organism>
<evidence type="ECO:0000256" key="4">
    <source>
        <dbReference type="ARBA" id="ARBA00022801"/>
    </source>
</evidence>
<keyword evidence="3 6" id="KW-0732">Signal</keyword>
<feature type="region of interest" description="Disordered" evidence="7">
    <location>
        <begin position="31"/>
        <end position="104"/>
    </location>
</feature>
<dbReference type="GO" id="GO:0016787">
    <property type="term" value="F:hydrolase activity"/>
    <property type="evidence" value="ECO:0007669"/>
    <property type="project" value="UniProtKB-KW"/>
</dbReference>
<evidence type="ECO:0000256" key="1">
    <source>
        <dbReference type="ARBA" id="ARBA00008764"/>
    </source>
</evidence>
<dbReference type="PRINTS" id="PR00839">
    <property type="entry name" value="V8PROTEASE"/>
</dbReference>
<feature type="compositionally biased region" description="Low complexity" evidence="7">
    <location>
        <begin position="31"/>
        <end position="44"/>
    </location>
</feature>
<evidence type="ECO:0000256" key="6">
    <source>
        <dbReference type="RuleBase" id="RU004296"/>
    </source>
</evidence>
<proteinExistence type="inferred from homology"/>